<feature type="region of interest" description="Disordered" evidence="9">
    <location>
        <begin position="1704"/>
        <end position="1750"/>
    </location>
</feature>
<feature type="region of interest" description="Disordered" evidence="9">
    <location>
        <begin position="118"/>
        <end position="186"/>
    </location>
</feature>
<feature type="region of interest" description="Disordered" evidence="9">
    <location>
        <begin position="1423"/>
        <end position="1449"/>
    </location>
</feature>
<protein>
    <recommendedName>
        <fullName evidence="7">Transcription initiation factor TFIID subunit 1</fullName>
    </recommendedName>
</protein>
<sequence>MAKEKGGISGFLFGNVNESGELDIDENDGFFDKDLKKDLELFAKKGHITLKNLGIDEDDNSGNANQQAASIVVPDKNARDYEDEEELAEEVYNVENEINKLNADKLARQAEANIAQLAKQRQDALYQQQQQQQQQKSKKKKQKEKKNIEDFDFDEEEEEEDSDMSSSSSDSEDSSDEEKRKKVTMKSGSYQVVKSLLEAPFLFSSEDLEFKTFISGKTGDGLILKFSQVFAPKIDKPMRRKSRRFRSQPPTQITNDLLDNDEVSVWNQPSKKQAPPKKPYRLDLQSKEDAGLSLSASTTPTLGSIQTMMPSNMAFQEDEDDYVPEPMKDKQDQELLDTFYDLPDSDFQCLQQIDWEEDIIWDGDDFELVVPNNKINQVALSLFYLDPIDNTLSLLKLSNDDSNSNSNSNNSVVEIDKDVNLDNSSSNSSSNVKDTDSSIVKNKPRQLWGSLTSEASIIGRDDNLQIHNGKEKADSNSNNNNNNNNNDEDIKFGDDLLLPPKSEKEKEKEKKEKREREKREKERKEKERKEKEEKERQQLENEKQQQQQKLNNNNNNNNNNNAAIVDSNTYVQELESKVDKWSLFPVQNEELESGEWIENIIWDESMLPSKMAELSVLILDLNDREMLFDEHIERKVSEKDTSQDQQTPVKKKSKKRLAMEAAQAAQAAAAAAAAAQAAQSSTAEEKERVEAEKREREEREQTEREVDKFNLSNDKYYKPVRSVKQPSASGRSVIQHSLPGIKLSLVKTHLTKEDLIHAHRPKIIFPLNNVYRVAFFHKQEDKDANGNPLSASLNSANGLNSSRKSINRTETIKHKSDLSGREGRVVLVEYIEQNPPLISNVGMGMRIKNFYRKKNANDTHPLLNFEDGENILLDHNDETPFLGDIHSGTAVQGIVNNLYKAPLFKHTASGTDFLLVRSRDGKRWYVRDLGAVYTAGQTLPEVEIPAPNSRSANMVLKSRLQAYIYRLFLKKSNTQHRVKIVDVCSAFPSQSETSIRKRLKDCADFQRGGDDSGWWTVKDKFPLPTEDELQKLVTPEIVCAYESMLVGLQRLQDNGIIHFTAPGTIPTILGNFDDEDPIKKKFKPVEDELSITPWNLTSSFISSMQGKGKLQLLSEDSNGREDEFVFLKMPQKVVNQKQKAIKQALQKNQVTGTDADLRKLSLKASKTVLLELGVSEETINKLTRWQRIDLVRKKSSEVALASGGDNAAMTKFARGSRYSLDHQNLQYKEQCQLIFDNQMRSLSGFADEDLDADLEDLQKDLEESLFNDNETNSTSNKNNNKANGKKQQQQQQQQQNNKRARGIFDKDDEEDFDEDEEEEYNKLMEMTNQSSTPSTPAPPNINNSSASVNTDIAKSSSSINPTTTTTTTTTTTSTTTTSTNPDEEDLTTGDHIFVKRTTLFQKPDGSLYKRIEIIRDPKVIKDYQKKKPDQYQQDRKKFGNPNAEDEEAKRIKRLQDRLKRLKTNPREDSFSSSSSSLSSSFGGNATNSNNTIGSISNSGINNHGKPIPPNQQQKINIVLPSNPELLSNGPKIRISTSSLSQNNNTNSNNASSSSSNHKSSRDHNRDSRDRESHRDNRERDHHSSSRDRDRDRESHRDRDRDRERDRHHSSSTREHSGSSSSSSSGGNRDHHHHHSSSRDRDRDRERDRHHSSREHRDREHHSSSSNHHNDHHKEQQHQPNDQSPTLSQSGSIILRIKKEDIPQQLRNSGSSSINNNNSNSGTNKRKLDESFDDLNKSSNNRRNRVRKDGSGAEVELANIFEKIIEKLRSMDEFVAFKHKVSPKVAPDYHLVIKNPIDLTTMRDKNRSWEYKNKNQFLDAIKLMVANCHEYNEKRFSHLLPIADKLLNYSIQLLREHDIDTLEKSIEQSATPKVSSSNLIGASSDSTPATPITNPMSPHIPISVDSPFFPPVSKAQNQEDEEIDIVSIYSGASPSI</sequence>
<feature type="compositionally biased region" description="Basic and acidic residues" evidence="9">
    <location>
        <begin position="1423"/>
        <end position="1437"/>
    </location>
</feature>
<feature type="compositionally biased region" description="Low complexity" evidence="9">
    <location>
        <begin position="1707"/>
        <end position="1721"/>
    </location>
</feature>
<dbReference type="InterPro" id="IPR036741">
    <property type="entry name" value="TAFII-230_TBP-bd_sf"/>
</dbReference>
<dbReference type="InterPro" id="IPR040240">
    <property type="entry name" value="TAF1"/>
</dbReference>
<feature type="compositionally biased region" description="Low complexity" evidence="9">
    <location>
        <begin position="785"/>
        <end position="802"/>
    </location>
</feature>
<evidence type="ECO:0000256" key="8">
    <source>
        <dbReference type="PROSITE-ProRule" id="PRU00035"/>
    </source>
</evidence>
<evidence type="ECO:0000256" key="1">
    <source>
        <dbReference type="ARBA" id="ARBA00004123"/>
    </source>
</evidence>
<dbReference type="PANTHER" id="PTHR13900:SF0">
    <property type="entry name" value="TRANSCRIPTION INITIATION FACTOR TFIID SUBUNIT 1"/>
    <property type="match status" value="1"/>
</dbReference>
<feature type="compositionally biased region" description="Acidic residues" evidence="9">
    <location>
        <begin position="1306"/>
        <end position="1319"/>
    </location>
</feature>
<evidence type="ECO:0000313" key="12">
    <source>
        <dbReference type="Proteomes" id="UP000695562"/>
    </source>
</evidence>
<dbReference type="GO" id="GO:0016251">
    <property type="term" value="F:RNA polymerase II general transcription initiation factor activity"/>
    <property type="evidence" value="ECO:0007669"/>
    <property type="project" value="InterPro"/>
</dbReference>
<dbReference type="SUPFAM" id="SSF47055">
    <property type="entry name" value="TAF(II)230 TBP-binding fragment"/>
    <property type="match status" value="1"/>
</dbReference>
<feature type="region of interest" description="Disordered" evidence="9">
    <location>
        <begin position="1264"/>
        <end position="1389"/>
    </location>
</feature>
<feature type="region of interest" description="Disordered" evidence="9">
    <location>
        <begin position="676"/>
        <end position="706"/>
    </location>
</feature>
<evidence type="ECO:0000313" key="11">
    <source>
        <dbReference type="EMBL" id="KAF2070503.1"/>
    </source>
</evidence>
<feature type="region of interest" description="Disordered" evidence="9">
    <location>
        <begin position="54"/>
        <end position="84"/>
    </location>
</feature>
<comment type="caution">
    <text evidence="11">The sequence shown here is derived from an EMBL/GenBank/DDBJ whole genome shotgun (WGS) entry which is preliminary data.</text>
</comment>
<reference evidence="11" key="1">
    <citation type="submission" date="2020-01" db="EMBL/GenBank/DDBJ databases">
        <title>Development of genomics and gene disruption for Polysphondylium violaceum indicates a role for the polyketide synthase stlB in stalk morphogenesis.</title>
        <authorList>
            <person name="Narita B."/>
            <person name="Kawabe Y."/>
            <person name="Kin K."/>
            <person name="Saito T."/>
            <person name="Gibbs R."/>
            <person name="Kuspa A."/>
            <person name="Muzny D."/>
            <person name="Queller D."/>
            <person name="Richards S."/>
            <person name="Strassman J."/>
            <person name="Sucgang R."/>
            <person name="Worley K."/>
            <person name="Schaap P."/>
        </authorList>
    </citation>
    <scope>NUCLEOTIDE SEQUENCE</scope>
    <source>
        <strain evidence="11">QSvi11</strain>
    </source>
</reference>
<keyword evidence="3" id="KW-0805">Transcription regulation</keyword>
<feature type="compositionally biased region" description="Low complexity" evidence="9">
    <location>
        <begin position="123"/>
        <end position="135"/>
    </location>
</feature>
<feature type="compositionally biased region" description="Polar residues" evidence="9">
    <location>
        <begin position="1326"/>
        <end position="1361"/>
    </location>
</feature>
<comment type="subcellular location">
    <subcellularLocation>
        <location evidence="1">Nucleus</location>
    </subcellularLocation>
</comment>
<dbReference type="InterPro" id="IPR001487">
    <property type="entry name" value="Bromodomain"/>
</dbReference>
<feature type="domain" description="Bromo" evidence="10">
    <location>
        <begin position="1768"/>
        <end position="1838"/>
    </location>
</feature>
<evidence type="ECO:0000259" key="10">
    <source>
        <dbReference type="PROSITE" id="PS50014"/>
    </source>
</evidence>
<feature type="compositionally biased region" description="Low complexity" evidence="9">
    <location>
        <begin position="475"/>
        <end position="485"/>
    </location>
</feature>
<dbReference type="Proteomes" id="UP000695562">
    <property type="component" value="Unassembled WGS sequence"/>
</dbReference>
<keyword evidence="4 8" id="KW-0103">Bromodomain</keyword>
<dbReference type="GO" id="GO:0051123">
    <property type="term" value="P:RNA polymerase II preinitiation complex assembly"/>
    <property type="evidence" value="ECO:0007669"/>
    <property type="project" value="TreeGrafter"/>
</dbReference>
<dbReference type="EMBL" id="AJWJ01000482">
    <property type="protein sequence ID" value="KAF2070503.1"/>
    <property type="molecule type" value="Genomic_DNA"/>
</dbReference>
<name>A0A8J4PNB3_9MYCE</name>
<dbReference type="PROSITE" id="PS50014">
    <property type="entry name" value="BROMODOMAIN_2"/>
    <property type="match status" value="1"/>
</dbReference>
<feature type="region of interest" description="Disordered" evidence="9">
    <location>
        <begin position="783"/>
        <end position="802"/>
    </location>
</feature>
<dbReference type="GO" id="GO:0005669">
    <property type="term" value="C:transcription factor TFIID complex"/>
    <property type="evidence" value="ECO:0007669"/>
    <property type="project" value="InterPro"/>
</dbReference>
<dbReference type="GO" id="GO:0017025">
    <property type="term" value="F:TBP-class protein binding"/>
    <property type="evidence" value="ECO:0007669"/>
    <property type="project" value="InterPro"/>
</dbReference>
<feature type="compositionally biased region" description="Basic and acidic residues" evidence="9">
    <location>
        <begin position="1725"/>
        <end position="1735"/>
    </location>
</feature>
<dbReference type="Pfam" id="PF12157">
    <property type="entry name" value="DUF3591"/>
    <property type="match status" value="1"/>
</dbReference>
<evidence type="ECO:0000256" key="2">
    <source>
        <dbReference type="ARBA" id="ARBA00009064"/>
    </source>
</evidence>
<feature type="compositionally biased region" description="Low complexity" evidence="9">
    <location>
        <begin position="1535"/>
        <end position="1557"/>
    </location>
</feature>
<feature type="region of interest" description="Disordered" evidence="9">
    <location>
        <begin position="1461"/>
        <end position="1511"/>
    </location>
</feature>
<evidence type="ECO:0000256" key="9">
    <source>
        <dbReference type="SAM" id="MobiDB-lite"/>
    </source>
</evidence>
<feature type="region of interest" description="Disordered" evidence="9">
    <location>
        <begin position="467"/>
        <end position="562"/>
    </location>
</feature>
<dbReference type="GO" id="GO:0004402">
    <property type="term" value="F:histone acetyltransferase activity"/>
    <property type="evidence" value="ECO:0007669"/>
    <property type="project" value="InterPro"/>
</dbReference>
<dbReference type="InterPro" id="IPR009067">
    <property type="entry name" value="TAF_II_230-bd"/>
</dbReference>
<feature type="compositionally biased region" description="Polar residues" evidence="9">
    <location>
        <begin position="1677"/>
        <end position="1687"/>
    </location>
</feature>
<dbReference type="Gene3D" id="1.20.920.10">
    <property type="entry name" value="Bromodomain-like"/>
    <property type="match status" value="1"/>
</dbReference>
<feature type="compositionally biased region" description="Acidic residues" evidence="9">
    <location>
        <begin position="150"/>
        <end position="163"/>
    </location>
</feature>
<keyword evidence="12" id="KW-1185">Reference proteome</keyword>
<feature type="compositionally biased region" description="Basic and acidic residues" evidence="9">
    <location>
        <begin position="1559"/>
        <end position="1616"/>
    </location>
</feature>
<feature type="region of interest" description="Disordered" evidence="9">
    <location>
        <begin position="418"/>
        <end position="441"/>
    </location>
</feature>
<dbReference type="PANTHER" id="PTHR13900">
    <property type="entry name" value="TRANSCRIPTION INITIATION FACTOR TFIID"/>
    <property type="match status" value="1"/>
</dbReference>
<feature type="compositionally biased region" description="Basic and acidic residues" evidence="9">
    <location>
        <begin position="683"/>
        <end position="706"/>
    </location>
</feature>
<feature type="compositionally biased region" description="Basic and acidic residues" evidence="9">
    <location>
        <begin position="1636"/>
        <end position="1676"/>
    </location>
</feature>
<dbReference type="PROSITE" id="PS00633">
    <property type="entry name" value="BROMODOMAIN_1"/>
    <property type="match status" value="1"/>
</dbReference>
<feature type="compositionally biased region" description="Low complexity" evidence="9">
    <location>
        <begin position="1276"/>
        <end position="1297"/>
    </location>
</feature>
<evidence type="ECO:0000256" key="3">
    <source>
        <dbReference type="ARBA" id="ARBA00023015"/>
    </source>
</evidence>
<keyword evidence="6" id="KW-0539">Nucleus</keyword>
<feature type="region of interest" description="Disordered" evidence="9">
    <location>
        <begin position="635"/>
        <end position="660"/>
    </location>
</feature>
<feature type="region of interest" description="Disordered" evidence="9">
    <location>
        <begin position="1528"/>
        <end position="1687"/>
    </location>
</feature>
<evidence type="ECO:0000256" key="6">
    <source>
        <dbReference type="ARBA" id="ARBA00023242"/>
    </source>
</evidence>
<feature type="compositionally biased region" description="Basic and acidic residues" evidence="9">
    <location>
        <begin position="501"/>
        <end position="543"/>
    </location>
</feature>
<organism evidence="11 12">
    <name type="scientific">Polysphondylium violaceum</name>
    <dbReference type="NCBI Taxonomy" id="133409"/>
    <lineage>
        <taxon>Eukaryota</taxon>
        <taxon>Amoebozoa</taxon>
        <taxon>Evosea</taxon>
        <taxon>Eumycetozoa</taxon>
        <taxon>Dictyostelia</taxon>
        <taxon>Dictyosteliales</taxon>
        <taxon>Dictyosteliaceae</taxon>
        <taxon>Polysphondylium</taxon>
    </lineage>
</organism>
<feature type="compositionally biased region" description="Polar residues" evidence="9">
    <location>
        <begin position="1872"/>
        <end position="1895"/>
    </location>
</feature>
<feature type="compositionally biased region" description="Low complexity" evidence="9">
    <location>
        <begin position="1362"/>
        <end position="1379"/>
    </location>
</feature>
<feature type="compositionally biased region" description="Low complexity" evidence="9">
    <location>
        <begin position="421"/>
        <end position="432"/>
    </location>
</feature>
<feature type="compositionally biased region" description="Polar residues" evidence="9">
    <location>
        <begin position="1266"/>
        <end position="1275"/>
    </location>
</feature>
<dbReference type="InterPro" id="IPR018359">
    <property type="entry name" value="Bromodomain_CS"/>
</dbReference>
<dbReference type="Pfam" id="PF09247">
    <property type="entry name" value="TBP-binding"/>
    <property type="match status" value="1"/>
</dbReference>
<proteinExistence type="inferred from homology"/>
<evidence type="ECO:0000256" key="5">
    <source>
        <dbReference type="ARBA" id="ARBA00023163"/>
    </source>
</evidence>
<keyword evidence="5" id="KW-0804">Transcription</keyword>
<dbReference type="SMART" id="SM00297">
    <property type="entry name" value="BROMO"/>
    <property type="match status" value="1"/>
</dbReference>
<feature type="compositionally biased region" description="Low complexity" evidence="9">
    <location>
        <begin position="1617"/>
        <end position="1626"/>
    </location>
</feature>
<accession>A0A8J4PNB3</accession>
<dbReference type="InterPro" id="IPR036427">
    <property type="entry name" value="Bromodomain-like_sf"/>
</dbReference>
<evidence type="ECO:0000256" key="7">
    <source>
        <dbReference type="ARBA" id="ARBA00040102"/>
    </source>
</evidence>
<feature type="compositionally biased region" description="Low complexity" evidence="9">
    <location>
        <begin position="1470"/>
        <end position="1502"/>
    </location>
</feature>
<dbReference type="Pfam" id="PF00439">
    <property type="entry name" value="Bromodomain"/>
    <property type="match status" value="1"/>
</dbReference>
<evidence type="ECO:0000256" key="4">
    <source>
        <dbReference type="ARBA" id="ARBA00023117"/>
    </source>
</evidence>
<gene>
    <name evidence="11" type="ORF">CYY_008169</name>
</gene>
<dbReference type="OrthoDB" id="5752at2759"/>
<dbReference type="InterPro" id="IPR022591">
    <property type="entry name" value="TAF1_HAT_dom"/>
</dbReference>
<feature type="region of interest" description="Disordered" evidence="9">
    <location>
        <begin position="1872"/>
        <end position="1896"/>
    </location>
</feature>
<comment type="similarity">
    <text evidence="2">Belongs to the TAF1 family.</text>
</comment>
<feature type="compositionally biased region" description="Low complexity" evidence="9">
    <location>
        <begin position="544"/>
        <end position="561"/>
    </location>
</feature>
<dbReference type="SUPFAM" id="SSF47370">
    <property type="entry name" value="Bromodomain"/>
    <property type="match status" value="1"/>
</dbReference>